<feature type="domain" description="Beta-galactosidase C-terminal" evidence="12">
    <location>
        <begin position="616"/>
        <end position="670"/>
    </location>
</feature>
<dbReference type="InterPro" id="IPR013780">
    <property type="entry name" value="Glyco_hydro_b"/>
</dbReference>
<evidence type="ECO:0000256" key="4">
    <source>
        <dbReference type="ARBA" id="ARBA00022801"/>
    </source>
</evidence>
<sequence length="674" mass="73790">MSTAVPGTTVRSRWTPERLVLGCDYNPEQWDPAIWDEDVALMREAGVSLVAVNIFGWSDVEPAEGRFDFRRLDAVVDLLHANGIGVNLGTGTASPPPWLSTAYPETLPVMADGTTRWPGGRQHWCPSSPVFRARALALVDAVARRYGDHPAVQLWHVSNELGCHNSLCFCDVSAAAFRRWLEDRYTSVDALNRAWGTAFWSQRYTDWAEVLPPRSTISLPNPTRTLDFHRFSSDELLGYYRAEAEVIRRHSTVPVTTNFMVTAHQRDMDYWAWAPEMDVVANDHYLDHRLAEPAIELAFAADTTRGLAGGQPWLLMEHATSAVNWQPVNVAKAPGEMLRTSFSHLARGADGLCYFQWRASAQGAEKFHSALLPHAGTDTKVWRELLELSRVLHALPDVVGTTVRPEVALVFSYESWWAADGEGRPTTLVDYLQQVHAMYAALRTAGISVDVLAPGQSLDGYRLVVVPHLYLVRDAEAAVVERFVAEGGHALVTFFSGVVDEDDRVRLGGYPGAFRDLLGVVVEEVHPLPAGQVLRLDDGATASLWTEDLRTTTAKTVAHLAEGPLAGTPAVTRNQHGTGTAWYVGTHLDPDAAAALVRSVAVEAGATPCAGAGREVEVVRRAAENRSFLFVINHSEDAVEVPVRGHEVVTGADVGPLLQVPAGGVRVVREDGHR</sequence>
<feature type="binding site" evidence="9">
    <location>
        <position position="125"/>
    </location>
    <ligand>
        <name>Zn(2+)</name>
        <dbReference type="ChEBI" id="CHEBI:29105"/>
    </ligand>
</feature>
<dbReference type="GO" id="GO:0009341">
    <property type="term" value="C:beta-galactosidase complex"/>
    <property type="evidence" value="ECO:0007669"/>
    <property type="project" value="InterPro"/>
</dbReference>
<dbReference type="PANTHER" id="PTHR36447:SF1">
    <property type="entry name" value="BETA-GALACTOSIDASE GANA"/>
    <property type="match status" value="1"/>
</dbReference>
<reference evidence="13 14" key="1">
    <citation type="submission" date="2020-04" db="EMBL/GenBank/DDBJ databases">
        <title>Sequencing and Assembly of C. fimi.</title>
        <authorList>
            <person name="Ramsey A.R."/>
        </authorList>
    </citation>
    <scope>NUCLEOTIDE SEQUENCE [LARGE SCALE GENOMIC DNA]</scope>
    <source>
        <strain evidence="13 14">SB</strain>
    </source>
</reference>
<keyword evidence="9" id="KW-0862">Zinc</keyword>
<dbReference type="EC" id="3.2.1.23" evidence="3 6"/>
<dbReference type="GO" id="GO:0004565">
    <property type="term" value="F:beta-galactosidase activity"/>
    <property type="evidence" value="ECO:0007669"/>
    <property type="project" value="UniProtKB-EC"/>
</dbReference>
<dbReference type="InterPro" id="IPR017853">
    <property type="entry name" value="GH"/>
</dbReference>
<dbReference type="PIRSF" id="PIRSF001084">
    <property type="entry name" value="B-galactosidase"/>
    <property type="match status" value="1"/>
</dbReference>
<feature type="domain" description="Glycoside hydrolase family 42 N-terminal" evidence="10">
    <location>
        <begin position="24"/>
        <end position="393"/>
    </location>
</feature>
<comment type="caution">
    <text evidence="13">The sequence shown here is derived from an EMBL/GenBank/DDBJ whole genome shotgun (WGS) entry which is preliminary data.</text>
</comment>
<keyword evidence="9" id="KW-0479">Metal-binding</keyword>
<dbReference type="SUPFAM" id="SSF51445">
    <property type="entry name" value="(Trans)glycosidases"/>
    <property type="match status" value="1"/>
</dbReference>
<dbReference type="Pfam" id="PF08532">
    <property type="entry name" value="Glyco_hydro_42M"/>
    <property type="match status" value="1"/>
</dbReference>
<comment type="catalytic activity">
    <reaction evidence="1 6">
        <text>Hydrolysis of terminal non-reducing beta-D-galactose residues in beta-D-galactosides.</text>
        <dbReference type="EC" id="3.2.1.23"/>
    </reaction>
</comment>
<evidence type="ECO:0000256" key="5">
    <source>
        <dbReference type="ARBA" id="ARBA00023295"/>
    </source>
</evidence>
<feature type="domain" description="Beta-galactosidase trimerisation" evidence="11">
    <location>
        <begin position="406"/>
        <end position="604"/>
    </location>
</feature>
<evidence type="ECO:0000256" key="7">
    <source>
        <dbReference type="PIRSR" id="PIRSR001084-1"/>
    </source>
</evidence>
<evidence type="ECO:0000259" key="10">
    <source>
        <dbReference type="Pfam" id="PF02449"/>
    </source>
</evidence>
<dbReference type="AlphaFoldDB" id="A0A7Y0LYJ0"/>
<feature type="active site" description="Proton donor" evidence="7">
    <location>
        <position position="160"/>
    </location>
</feature>
<dbReference type="Pfam" id="PF02449">
    <property type="entry name" value="Glyco_hydro_42"/>
    <property type="match status" value="1"/>
</dbReference>
<evidence type="ECO:0000256" key="8">
    <source>
        <dbReference type="PIRSR" id="PIRSR001084-2"/>
    </source>
</evidence>
<dbReference type="EMBL" id="JABCJJ010000010">
    <property type="protein sequence ID" value="NMR20255.1"/>
    <property type="molecule type" value="Genomic_DNA"/>
</dbReference>
<evidence type="ECO:0000256" key="9">
    <source>
        <dbReference type="PIRSR" id="PIRSR001084-3"/>
    </source>
</evidence>
<dbReference type="GO" id="GO:0006012">
    <property type="term" value="P:galactose metabolic process"/>
    <property type="evidence" value="ECO:0007669"/>
    <property type="project" value="InterPro"/>
</dbReference>
<dbReference type="InterPro" id="IPR013529">
    <property type="entry name" value="Glyco_hydro_42_N"/>
</dbReference>
<dbReference type="Gene3D" id="3.20.20.80">
    <property type="entry name" value="Glycosidases"/>
    <property type="match status" value="1"/>
</dbReference>
<keyword evidence="4 6" id="KW-0378">Hydrolase</keyword>
<proteinExistence type="inferred from homology"/>
<organism evidence="13 14">
    <name type="scientific">Cellulomonas fimi</name>
    <dbReference type="NCBI Taxonomy" id="1708"/>
    <lineage>
        <taxon>Bacteria</taxon>
        <taxon>Bacillati</taxon>
        <taxon>Actinomycetota</taxon>
        <taxon>Actinomycetes</taxon>
        <taxon>Micrococcales</taxon>
        <taxon>Cellulomonadaceae</taxon>
        <taxon>Cellulomonas</taxon>
    </lineage>
</organism>
<keyword evidence="5 6" id="KW-0326">Glycosidase</keyword>
<dbReference type="GO" id="GO:0046872">
    <property type="term" value="F:metal ion binding"/>
    <property type="evidence" value="ECO:0007669"/>
    <property type="project" value="UniProtKB-KW"/>
</dbReference>
<gene>
    <name evidence="13" type="ORF">HIR71_08495</name>
</gene>
<keyword evidence="14" id="KW-1185">Reference proteome</keyword>
<feature type="binding site" evidence="8">
    <location>
        <position position="121"/>
    </location>
    <ligand>
        <name>substrate</name>
    </ligand>
</feature>
<evidence type="ECO:0000259" key="12">
    <source>
        <dbReference type="Pfam" id="PF08533"/>
    </source>
</evidence>
<feature type="binding site" evidence="9">
    <location>
        <position position="170"/>
    </location>
    <ligand>
        <name>Zn(2+)</name>
        <dbReference type="ChEBI" id="CHEBI:29105"/>
    </ligand>
</feature>
<dbReference type="InterPro" id="IPR003476">
    <property type="entry name" value="Glyco_hydro_42"/>
</dbReference>
<dbReference type="PANTHER" id="PTHR36447">
    <property type="entry name" value="BETA-GALACTOSIDASE GANA"/>
    <property type="match status" value="1"/>
</dbReference>
<evidence type="ECO:0000256" key="6">
    <source>
        <dbReference type="PIRNR" id="PIRNR001084"/>
    </source>
</evidence>
<protein>
    <recommendedName>
        <fullName evidence="3 6">Beta-galactosidase</fullName>
        <shortName evidence="6">Beta-gal</shortName>
        <ecNumber evidence="3 6">3.2.1.23</ecNumber>
    </recommendedName>
</protein>
<evidence type="ECO:0000313" key="13">
    <source>
        <dbReference type="EMBL" id="NMR20255.1"/>
    </source>
</evidence>
<feature type="binding site" evidence="8">
    <location>
        <position position="325"/>
    </location>
    <ligand>
        <name>substrate</name>
    </ligand>
</feature>
<evidence type="ECO:0000256" key="1">
    <source>
        <dbReference type="ARBA" id="ARBA00001412"/>
    </source>
</evidence>
<name>A0A7Y0LYJ0_CELFI</name>
<dbReference type="CDD" id="cd03143">
    <property type="entry name" value="A4_beta-galactosidase_middle_domain"/>
    <property type="match status" value="1"/>
</dbReference>
<comment type="similarity">
    <text evidence="2 6">Belongs to the glycosyl hydrolase 42 family.</text>
</comment>
<evidence type="ECO:0000256" key="3">
    <source>
        <dbReference type="ARBA" id="ARBA00012756"/>
    </source>
</evidence>
<dbReference type="InterPro" id="IPR013739">
    <property type="entry name" value="Beta_galactosidase_C"/>
</dbReference>
<evidence type="ECO:0000313" key="14">
    <source>
        <dbReference type="Proteomes" id="UP000562124"/>
    </source>
</evidence>
<feature type="active site" description="Nucleophile" evidence="7">
    <location>
        <position position="317"/>
    </location>
</feature>
<dbReference type="Pfam" id="PF08533">
    <property type="entry name" value="Glyco_hydro_42C"/>
    <property type="match status" value="1"/>
</dbReference>
<dbReference type="InterPro" id="IPR029062">
    <property type="entry name" value="Class_I_gatase-like"/>
</dbReference>
<dbReference type="Gene3D" id="2.60.40.1180">
    <property type="entry name" value="Golgi alpha-mannosidase II"/>
    <property type="match status" value="1"/>
</dbReference>
<evidence type="ECO:0000259" key="11">
    <source>
        <dbReference type="Pfam" id="PF08532"/>
    </source>
</evidence>
<feature type="binding site" evidence="9">
    <location>
        <position position="168"/>
    </location>
    <ligand>
        <name>Zn(2+)</name>
        <dbReference type="ChEBI" id="CHEBI:29105"/>
    </ligand>
</feature>
<dbReference type="Proteomes" id="UP000562124">
    <property type="component" value="Unassembled WGS sequence"/>
</dbReference>
<dbReference type="SUPFAM" id="SSF52317">
    <property type="entry name" value="Class I glutamine amidotransferase-like"/>
    <property type="match status" value="1"/>
</dbReference>
<dbReference type="InterPro" id="IPR013738">
    <property type="entry name" value="Beta_galactosidase_Trimer"/>
</dbReference>
<dbReference type="Gene3D" id="3.40.50.880">
    <property type="match status" value="1"/>
</dbReference>
<evidence type="ECO:0000256" key="2">
    <source>
        <dbReference type="ARBA" id="ARBA00005940"/>
    </source>
</evidence>
<dbReference type="RefSeq" id="WP_169324628.1">
    <property type="nucleotide sequence ID" value="NZ_JABCJJ010000010.1"/>
</dbReference>
<feature type="binding site" evidence="8">
    <location>
        <position position="159"/>
    </location>
    <ligand>
        <name>substrate</name>
    </ligand>
</feature>
<accession>A0A7Y0LYJ0</accession>